<dbReference type="Proteomes" id="UP000215244">
    <property type="component" value="Chromosome"/>
</dbReference>
<protein>
    <submittedName>
        <fullName evidence="1">Uncharacterized protein</fullName>
    </submittedName>
</protein>
<dbReference type="OrthoDB" id="1452530at2"/>
<evidence type="ECO:0000313" key="2">
    <source>
        <dbReference type="Proteomes" id="UP000215244"/>
    </source>
</evidence>
<proteinExistence type="predicted"/>
<organism evidence="1 2">
    <name type="scientific">Maribacter cobaltidurans</name>
    <dbReference type="NCBI Taxonomy" id="1178778"/>
    <lineage>
        <taxon>Bacteria</taxon>
        <taxon>Pseudomonadati</taxon>
        <taxon>Bacteroidota</taxon>
        <taxon>Flavobacteriia</taxon>
        <taxon>Flavobacteriales</taxon>
        <taxon>Flavobacteriaceae</taxon>
        <taxon>Maribacter</taxon>
    </lineage>
</organism>
<dbReference type="EMBL" id="CP022957">
    <property type="protein sequence ID" value="ASV30197.1"/>
    <property type="molecule type" value="Genomic_DNA"/>
</dbReference>
<name>A0A223V4R2_9FLAO</name>
<keyword evidence="2" id="KW-1185">Reference proteome</keyword>
<accession>A0A223V4R2</accession>
<evidence type="ECO:0000313" key="1">
    <source>
        <dbReference type="EMBL" id="ASV30197.1"/>
    </source>
</evidence>
<reference evidence="1 2" key="1">
    <citation type="submission" date="2017-08" db="EMBL/GenBank/DDBJ databases">
        <title>The complete genome sequence of Maribacter sp. B1, isolated from deep-sea sediment.</title>
        <authorList>
            <person name="Wu Y.-H."/>
            <person name="Cheng H."/>
            <person name="Xu X.-W."/>
        </authorList>
    </citation>
    <scope>NUCLEOTIDE SEQUENCE [LARGE SCALE GENOMIC DNA]</scope>
    <source>
        <strain evidence="1 2">B1</strain>
    </source>
</reference>
<gene>
    <name evidence="1" type="ORF">CJ263_08180</name>
</gene>
<dbReference type="RefSeq" id="WP_094996817.1">
    <property type="nucleotide sequence ID" value="NZ_CP022957.1"/>
</dbReference>
<dbReference type="KEGG" id="marb:CJ263_08180"/>
<sequence>MADNQSTNGQNTSDEIDLGQLFQFIGRGFNAIFRFILRIFLYLKRNILILIGLFVLGVAIGYGLNKIISKKLKTEVIVKPQLESKNYLYDVIEEIQSNISSQDTLFFKSIGIDEINFSGLEVTISAVDYNKESTEGEMKYLELLQSFENTGAITDIVRAELQNKSSFNHRITFFYKNRDTGKIFAEKIMEYINSNPYLERLIEISRTNAKSRIEENQILLKQVDEIISNYTNGLGTKGTNSISDRIVLDNQEQVNIADLFEYKNLLIRDTEAKKIELVQQTEPINVINFGKPQVVRKSFFGKNLVLLPLIFIGVFFLISFLIFLNNKAKEISSH</sequence>
<dbReference type="AlphaFoldDB" id="A0A223V4R2"/>